<accession>A0A397EPV0</accession>
<evidence type="ECO:0000313" key="8">
    <source>
        <dbReference type="Proteomes" id="UP000286510"/>
    </source>
</evidence>
<evidence type="ECO:0000313" key="7">
    <source>
        <dbReference type="Proteomes" id="UP000266196"/>
    </source>
</evidence>
<keyword evidence="1 3" id="KW-0547">Nucleotide-binding</keyword>
<dbReference type="Gene3D" id="1.25.40.20">
    <property type="entry name" value="Ankyrin repeat-containing domain"/>
    <property type="match status" value="3"/>
</dbReference>
<feature type="binding site" evidence="4">
    <location>
        <position position="32"/>
    </location>
    <ligand>
        <name>Mg(2+)</name>
        <dbReference type="ChEBI" id="CHEBI:18420"/>
    </ligand>
</feature>
<protein>
    <submittedName>
        <fullName evidence="5">Uncharacterized protein</fullName>
    </submittedName>
</protein>
<dbReference type="Pfam" id="PF12796">
    <property type="entry name" value="Ank_2"/>
    <property type="match status" value="3"/>
</dbReference>
<dbReference type="Proteomes" id="UP000286510">
    <property type="component" value="Unassembled WGS sequence"/>
</dbReference>
<feature type="binding site" evidence="4">
    <location>
        <position position="49"/>
    </location>
    <ligand>
        <name>Mg(2+)</name>
        <dbReference type="ChEBI" id="CHEBI:18420"/>
    </ligand>
</feature>
<dbReference type="SMART" id="SM00177">
    <property type="entry name" value="ARF"/>
    <property type="match status" value="1"/>
</dbReference>
<dbReference type="SMART" id="SM00248">
    <property type="entry name" value="ANK"/>
    <property type="match status" value="5"/>
</dbReference>
<dbReference type="PANTHER" id="PTHR46586">
    <property type="entry name" value="ANKYRIN REPEAT-CONTAINING PROTEIN"/>
    <property type="match status" value="1"/>
</dbReference>
<organism evidence="5 7">
    <name type="scientific">Aphanomyces astaci</name>
    <name type="common">Crayfish plague agent</name>
    <dbReference type="NCBI Taxonomy" id="112090"/>
    <lineage>
        <taxon>Eukaryota</taxon>
        <taxon>Sar</taxon>
        <taxon>Stramenopiles</taxon>
        <taxon>Oomycota</taxon>
        <taxon>Saprolegniomycetes</taxon>
        <taxon>Saprolegniales</taxon>
        <taxon>Verrucalvaceae</taxon>
        <taxon>Aphanomyces</taxon>
    </lineage>
</organism>
<dbReference type="InterPro" id="IPR006689">
    <property type="entry name" value="Small_GTPase_ARF/SAR"/>
</dbReference>
<evidence type="ECO:0000256" key="2">
    <source>
        <dbReference type="ARBA" id="ARBA00023134"/>
    </source>
</evidence>
<evidence type="ECO:0000256" key="1">
    <source>
        <dbReference type="ARBA" id="ARBA00022741"/>
    </source>
</evidence>
<dbReference type="SUPFAM" id="SSF52540">
    <property type="entry name" value="P-loop containing nucleoside triphosphate hydrolases"/>
    <property type="match status" value="1"/>
</dbReference>
<name>A0A397EPV0_APHAT</name>
<dbReference type="EMBL" id="QUTE01014659">
    <property type="protein sequence ID" value="RHZ01833.1"/>
    <property type="molecule type" value="Genomic_DNA"/>
</dbReference>
<gene>
    <name evidence="6" type="ORF">DYB26_011046</name>
    <name evidence="5" type="ORF">DYB31_012295</name>
</gene>
<evidence type="ECO:0000256" key="4">
    <source>
        <dbReference type="PIRSR" id="PIRSR606689-2"/>
    </source>
</evidence>
<evidence type="ECO:0000313" key="5">
    <source>
        <dbReference type="EMBL" id="RHZ01833.1"/>
    </source>
</evidence>
<dbReference type="GO" id="GO:0005525">
    <property type="term" value="F:GTP binding"/>
    <property type="evidence" value="ECO:0007669"/>
    <property type="project" value="UniProtKB-KW"/>
</dbReference>
<dbReference type="GO" id="GO:0003924">
    <property type="term" value="F:GTPase activity"/>
    <property type="evidence" value="ECO:0007669"/>
    <property type="project" value="InterPro"/>
</dbReference>
<keyword evidence="4" id="KW-0479">Metal-binding</keyword>
<dbReference type="InterPro" id="IPR027417">
    <property type="entry name" value="P-loop_NTPase"/>
</dbReference>
<keyword evidence="2 3" id="KW-0342">GTP-binding</keyword>
<keyword evidence="4" id="KW-0460">Magnesium</keyword>
<dbReference type="Pfam" id="PF00025">
    <property type="entry name" value="Arf"/>
    <property type="match status" value="1"/>
</dbReference>
<dbReference type="AlphaFoldDB" id="A0A397EPV0"/>
<dbReference type="VEuPathDB" id="FungiDB:H257_16425"/>
<sequence>MGSLVSRFLARLFGSNKDVRVLMVGLDAGGKTTILYKLKLGDVVTTIPTLGFNVEAATDCTKGLTGLSIRCYNHNQTQQEGLTQDLLPFRTIMSPSVWTNIVQDLGDTGRDAAAVAAFQSVNSLLKSWLPLYGPRRLMHLCRHLPVFAALVPVAASFGGNLDLLRLCHRHPHLHEEMIRPLDEATPELCYDMAAGQGHHAIVTFLEQMYGPHNTSASRRAMDWAAQYGHLDMVQRLHSTRAEGCTTQAMNLASSNGHLQVVRFLHEHRREGCSTFAMNSAAEFGHVEVVQFLMRYRREGCSRKAIDMAARNGHLEVVQLLHNHRTDGCTTQAMDGAARNGHLDVVQFLHQYRTEGCTSWAVDLAAQNGHLEVVQFLLTQRTETCTTWAMDEAATNGHLDIVEYLHGCMKNHNLHHHTTCTKEAMDGASANGHLGVVKFLHTHRTEGCTSLALHEATSKGHHHVAAYLCQHREALGLLEDSDDIANTSQ</sequence>
<dbReference type="InterPro" id="IPR052050">
    <property type="entry name" value="SecEffector_AnkRepeat"/>
</dbReference>
<dbReference type="PANTHER" id="PTHR46586:SF3">
    <property type="entry name" value="ANKYRIN REPEAT-CONTAINING PROTEIN"/>
    <property type="match status" value="1"/>
</dbReference>
<dbReference type="EMBL" id="QUTF01016991">
    <property type="protein sequence ID" value="RHZ05370.1"/>
    <property type="molecule type" value="Genomic_DNA"/>
</dbReference>
<evidence type="ECO:0000256" key="3">
    <source>
        <dbReference type="PIRSR" id="PIRSR606689-1"/>
    </source>
</evidence>
<dbReference type="Gene3D" id="3.40.50.300">
    <property type="entry name" value="P-loop containing nucleotide triphosphate hydrolases"/>
    <property type="match status" value="1"/>
</dbReference>
<dbReference type="GO" id="GO:0046872">
    <property type="term" value="F:metal ion binding"/>
    <property type="evidence" value="ECO:0007669"/>
    <property type="project" value="UniProtKB-KW"/>
</dbReference>
<evidence type="ECO:0000313" key="6">
    <source>
        <dbReference type="EMBL" id="RHZ05370.1"/>
    </source>
</evidence>
<proteinExistence type="predicted"/>
<comment type="caution">
    <text evidence="5">The sequence shown here is derived from an EMBL/GenBank/DDBJ whole genome shotgun (WGS) entry which is preliminary data.</text>
</comment>
<dbReference type="SUPFAM" id="SSF48403">
    <property type="entry name" value="Ankyrin repeat"/>
    <property type="match status" value="1"/>
</dbReference>
<dbReference type="Proteomes" id="UP000266196">
    <property type="component" value="Unassembled WGS sequence"/>
</dbReference>
<reference evidence="7 8" key="1">
    <citation type="submission" date="2018-08" db="EMBL/GenBank/DDBJ databases">
        <title>Aphanomyces genome sequencing and annotation.</title>
        <authorList>
            <person name="Minardi D."/>
            <person name="Oidtmann B."/>
            <person name="Van Der Giezen M."/>
            <person name="Studholme D.J."/>
        </authorList>
    </citation>
    <scope>NUCLEOTIDE SEQUENCE [LARGE SCALE GENOMIC DNA]</scope>
    <source>
        <strain evidence="5 7">197901</strain>
        <strain evidence="6 8">FDL457</strain>
    </source>
</reference>
<dbReference type="InterPro" id="IPR036770">
    <property type="entry name" value="Ankyrin_rpt-contain_sf"/>
</dbReference>
<dbReference type="InterPro" id="IPR002110">
    <property type="entry name" value="Ankyrin_rpt"/>
</dbReference>
<feature type="binding site" evidence="3">
    <location>
        <begin position="25"/>
        <end position="32"/>
    </location>
    <ligand>
        <name>GTP</name>
        <dbReference type="ChEBI" id="CHEBI:37565"/>
    </ligand>
</feature>